<accession>A0A382TDS7</accession>
<feature type="non-terminal residue" evidence="1">
    <location>
        <position position="1"/>
    </location>
</feature>
<evidence type="ECO:0000313" key="1">
    <source>
        <dbReference type="EMBL" id="SVD20196.1"/>
    </source>
</evidence>
<protein>
    <recommendedName>
        <fullName evidence="2">Right handed beta helix domain-containing protein</fullName>
    </recommendedName>
</protein>
<dbReference type="AlphaFoldDB" id="A0A382TDS7"/>
<evidence type="ECO:0008006" key="2">
    <source>
        <dbReference type="Google" id="ProtNLM"/>
    </source>
</evidence>
<organism evidence="1">
    <name type="scientific">marine metagenome</name>
    <dbReference type="NCBI Taxonomy" id="408172"/>
    <lineage>
        <taxon>unclassified sequences</taxon>
        <taxon>metagenomes</taxon>
        <taxon>ecological metagenomes</taxon>
    </lineage>
</organism>
<gene>
    <name evidence="1" type="ORF">METZ01_LOCUS373050</name>
</gene>
<sequence length="302" mass="31602">CFSIVPPASNVVFNVDDGKAVQLLAGGLTFSGFTGGAVAASAGTVEFYRTNFLNNGSGLDGGGITFGGDKLTLNSCTFNGNGGAIKSLSPVIVLNSWFFSPSDKVFLDPLSSNNKNSALINNDIRSNVELNLVGNAFHYNVHLGSLSPANPNTSTTGALSSKWPAGVSKFDAGRSSGGFWERHFRKDKGDLGGDGAVDDGPLESSSRKPGKFGISGFADLVETMDLPDGSVTYDGGWFGLEGKPTVTITPKSTEVNALSPELFIPEDLDVTIESDLSNFPGVDIEKILVDNTNVTSTKKFLA</sequence>
<reference evidence="1" key="1">
    <citation type="submission" date="2018-05" db="EMBL/GenBank/DDBJ databases">
        <authorList>
            <person name="Lanie J.A."/>
            <person name="Ng W.-L."/>
            <person name="Kazmierczak K.M."/>
            <person name="Andrzejewski T.M."/>
            <person name="Davidsen T.M."/>
            <person name="Wayne K.J."/>
            <person name="Tettelin H."/>
            <person name="Glass J.I."/>
            <person name="Rusch D."/>
            <person name="Podicherti R."/>
            <person name="Tsui H.-C.T."/>
            <person name="Winkler M.E."/>
        </authorList>
    </citation>
    <scope>NUCLEOTIDE SEQUENCE</scope>
</reference>
<proteinExistence type="predicted"/>
<dbReference type="SUPFAM" id="SSF51126">
    <property type="entry name" value="Pectin lyase-like"/>
    <property type="match status" value="1"/>
</dbReference>
<dbReference type="EMBL" id="UINC01135814">
    <property type="protein sequence ID" value="SVD20196.1"/>
    <property type="molecule type" value="Genomic_DNA"/>
</dbReference>
<dbReference type="InterPro" id="IPR011050">
    <property type="entry name" value="Pectin_lyase_fold/virulence"/>
</dbReference>
<feature type="non-terminal residue" evidence="1">
    <location>
        <position position="302"/>
    </location>
</feature>
<name>A0A382TDS7_9ZZZZ</name>